<dbReference type="PANTHER" id="PTHR31223">
    <property type="entry name" value="LOG FAMILY PROTEIN YJL055W"/>
    <property type="match status" value="1"/>
</dbReference>
<dbReference type="GO" id="GO:0009691">
    <property type="term" value="P:cytokinin biosynthetic process"/>
    <property type="evidence" value="ECO:0007669"/>
    <property type="project" value="InterPro"/>
</dbReference>
<dbReference type="EMBL" id="VSSQ01095300">
    <property type="protein sequence ID" value="MPN39466.1"/>
    <property type="molecule type" value="Genomic_DNA"/>
</dbReference>
<comment type="caution">
    <text evidence="1">The sequence shown here is derived from an EMBL/GenBank/DDBJ whole genome shotgun (WGS) entry which is preliminary data.</text>
</comment>
<dbReference type="GO" id="GO:0016799">
    <property type="term" value="F:hydrolase activity, hydrolyzing N-glycosyl compounds"/>
    <property type="evidence" value="ECO:0007669"/>
    <property type="project" value="TreeGrafter"/>
</dbReference>
<dbReference type="AlphaFoldDB" id="A0A645HLQ4"/>
<name>A0A645HLQ4_9ZZZZ</name>
<sequence length="147" mass="16465">MGKIADTVLERGGKVTGIIPGFMCEVEWNHKGLTELILVETMHERKEKLADLADAAVALPGGCGTMEELLEVITWKRLGIFTKPIIICNVDGYFDPLIEMLNRSVDENFMGKEHRAMWTVVSSPEKVMEAIENSVQWDENARNFAAL</sequence>
<accession>A0A645HLQ4</accession>
<reference evidence="1" key="1">
    <citation type="submission" date="2019-08" db="EMBL/GenBank/DDBJ databases">
        <authorList>
            <person name="Kucharzyk K."/>
            <person name="Murdoch R.W."/>
            <person name="Higgins S."/>
            <person name="Loffler F."/>
        </authorList>
    </citation>
    <scope>NUCLEOTIDE SEQUENCE</scope>
</reference>
<dbReference type="SUPFAM" id="SSF102405">
    <property type="entry name" value="MCP/YpsA-like"/>
    <property type="match status" value="1"/>
</dbReference>
<dbReference type="PANTHER" id="PTHR31223:SF70">
    <property type="entry name" value="LOG FAMILY PROTEIN YJL055W"/>
    <property type="match status" value="1"/>
</dbReference>
<dbReference type="Pfam" id="PF03641">
    <property type="entry name" value="Lysine_decarbox"/>
    <property type="match status" value="1"/>
</dbReference>
<protein>
    <submittedName>
        <fullName evidence="1">LOG family protein YvdD</fullName>
    </submittedName>
</protein>
<dbReference type="NCBIfam" id="TIGR00730">
    <property type="entry name" value="Rossman fold protein, TIGR00730 family"/>
    <property type="match status" value="1"/>
</dbReference>
<organism evidence="1">
    <name type="scientific">bioreactor metagenome</name>
    <dbReference type="NCBI Taxonomy" id="1076179"/>
    <lineage>
        <taxon>unclassified sequences</taxon>
        <taxon>metagenomes</taxon>
        <taxon>ecological metagenomes</taxon>
    </lineage>
</organism>
<evidence type="ECO:0000313" key="1">
    <source>
        <dbReference type="EMBL" id="MPN39466.1"/>
    </source>
</evidence>
<dbReference type="InterPro" id="IPR031100">
    <property type="entry name" value="LOG_fam"/>
</dbReference>
<dbReference type="GO" id="GO:0005829">
    <property type="term" value="C:cytosol"/>
    <property type="evidence" value="ECO:0007669"/>
    <property type="project" value="TreeGrafter"/>
</dbReference>
<dbReference type="Gene3D" id="3.40.50.450">
    <property type="match status" value="1"/>
</dbReference>
<proteinExistence type="predicted"/>
<dbReference type="InterPro" id="IPR005269">
    <property type="entry name" value="LOG"/>
</dbReference>
<gene>
    <name evidence="1" type="primary">yvdD_13</name>
    <name evidence="1" type="ORF">SDC9_186994</name>
</gene>